<feature type="compositionally biased region" description="Basic residues" evidence="1">
    <location>
        <begin position="64"/>
        <end position="88"/>
    </location>
</feature>
<reference evidence="2" key="1">
    <citation type="journal article" date="2002" name="Nature">
        <title>The genome sequence and structure of rice chromosome 1.</title>
        <authorList>
            <person name="Sasaki T."/>
            <person name="Matsumoto T."/>
            <person name="Yamamoto K."/>
            <person name="Sakata K."/>
            <person name="Baba T."/>
            <person name="Katayose Y."/>
            <person name="Wu J."/>
            <person name="Niimura Y."/>
            <person name="Cheng Z."/>
            <person name="Nagamura Y."/>
            <person name="Antonio B.A."/>
            <person name="Kanamori H."/>
            <person name="Hosokawa S."/>
            <person name="Masukawa M."/>
            <person name="Arikawa K."/>
            <person name="Chiden Y."/>
            <person name="Hayashi M."/>
            <person name="Okamoto M."/>
            <person name="Ando T."/>
            <person name="Aoki H."/>
            <person name="Arita K."/>
            <person name="Hamada M."/>
            <person name="Harada C."/>
            <person name="Hijishita S."/>
            <person name="Honda M."/>
            <person name="Ichikawa Y."/>
            <person name="Idonuma A."/>
            <person name="Iijima M."/>
            <person name="Ikeda M."/>
            <person name="Ikeno M."/>
            <person name="Itoh S."/>
            <person name="Itoh T."/>
            <person name="Itoh Y."/>
            <person name="Itoh Y."/>
            <person name="Iwabuchi A."/>
            <person name="Kamiya K."/>
            <person name="Karasawa W."/>
            <person name="Katagiri S."/>
            <person name="Kikuta A."/>
            <person name="Kobayashi N."/>
            <person name="Kono I."/>
            <person name="Machita K."/>
            <person name="Maehara T."/>
            <person name="Mizuno H."/>
            <person name="Mizubayashi T."/>
            <person name="Mukai Y."/>
            <person name="Nagasaki H."/>
            <person name="Nakashima M."/>
            <person name="Nakama Y."/>
            <person name="Nakamichi Y."/>
            <person name="Nakamura M."/>
            <person name="Namiki N."/>
            <person name="Negishi M."/>
            <person name="Ohta I."/>
            <person name="Ono N."/>
            <person name="Saji S."/>
            <person name="Sakai K."/>
            <person name="Shibata M."/>
            <person name="Shimokawa T."/>
            <person name="Shomura A."/>
            <person name="Song J."/>
            <person name="Takazaki Y."/>
            <person name="Terasawa K."/>
            <person name="Tsuji K."/>
            <person name="Waki K."/>
            <person name="Yamagata H."/>
            <person name="Yamane H."/>
            <person name="Yoshiki S."/>
            <person name="Yoshihara R."/>
            <person name="Yukawa K."/>
            <person name="Zhong H."/>
            <person name="Iwama H."/>
            <person name="Endo T."/>
            <person name="Ito H."/>
            <person name="Hahn J.H."/>
            <person name="Kim H.I."/>
            <person name="Eun M.Y."/>
            <person name="Yano M."/>
            <person name="Jiang J."/>
            <person name="Gojobori T."/>
        </authorList>
    </citation>
    <scope>NUCLEOTIDE SEQUENCE [LARGE SCALE GENOMIC DNA]</scope>
</reference>
<sequence>MTPATEGGGAKRHRRGATRRPRAHPRVHARAGEGARGGAAISVFRPPLSLTRWGLETVEGAEKRKGRGRKGRWRRRRRSARPLRPAAR</sequence>
<evidence type="ECO:0000313" key="2">
    <source>
        <dbReference type="EMBL" id="BAD87955.1"/>
    </source>
</evidence>
<dbReference type="Proteomes" id="UP000817658">
    <property type="component" value="Chromosome 1"/>
</dbReference>
<proteinExistence type="predicted"/>
<gene>
    <name evidence="2" type="primary">B1064G04.32</name>
</gene>
<organism evidence="2">
    <name type="scientific">Oryza sativa subsp. japonica</name>
    <name type="common">Rice</name>
    <dbReference type="NCBI Taxonomy" id="39947"/>
    <lineage>
        <taxon>Eukaryota</taxon>
        <taxon>Viridiplantae</taxon>
        <taxon>Streptophyta</taxon>
        <taxon>Embryophyta</taxon>
        <taxon>Tracheophyta</taxon>
        <taxon>Spermatophyta</taxon>
        <taxon>Magnoliopsida</taxon>
        <taxon>Liliopsida</taxon>
        <taxon>Poales</taxon>
        <taxon>Poaceae</taxon>
        <taxon>BOP clade</taxon>
        <taxon>Oryzoideae</taxon>
        <taxon>Oryzeae</taxon>
        <taxon>Oryzinae</taxon>
        <taxon>Oryza</taxon>
        <taxon>Oryza sativa</taxon>
    </lineage>
</organism>
<dbReference type="EMBL" id="AP003924">
    <property type="protein sequence ID" value="BAD87955.1"/>
    <property type="molecule type" value="Genomic_DNA"/>
</dbReference>
<feature type="region of interest" description="Disordered" evidence="1">
    <location>
        <begin position="1"/>
        <end position="41"/>
    </location>
</feature>
<name>Q5JKQ5_ORYSJ</name>
<accession>Q5JKQ5</accession>
<protein>
    <submittedName>
        <fullName evidence="2">Uncharacterized protein</fullName>
    </submittedName>
</protein>
<feature type="region of interest" description="Disordered" evidence="1">
    <location>
        <begin position="60"/>
        <end position="88"/>
    </location>
</feature>
<dbReference type="AlphaFoldDB" id="Q5JKQ5"/>
<evidence type="ECO:0000256" key="1">
    <source>
        <dbReference type="SAM" id="MobiDB-lite"/>
    </source>
</evidence>
<feature type="compositionally biased region" description="Basic residues" evidence="1">
    <location>
        <begin position="10"/>
        <end position="29"/>
    </location>
</feature>